<organism evidence="1 2">
    <name type="scientific">Hymenobacter caeli</name>
    <dbReference type="NCBI Taxonomy" id="2735894"/>
    <lineage>
        <taxon>Bacteria</taxon>
        <taxon>Pseudomonadati</taxon>
        <taxon>Bacteroidota</taxon>
        <taxon>Cytophagia</taxon>
        <taxon>Cytophagales</taxon>
        <taxon>Hymenobacteraceae</taxon>
        <taxon>Hymenobacter</taxon>
    </lineage>
</organism>
<name>A0ABX2FY94_9BACT</name>
<accession>A0ABX2FY94</accession>
<dbReference type="EMBL" id="JABSNP010000028">
    <property type="protein sequence ID" value="NRT21244.1"/>
    <property type="molecule type" value="Genomic_DNA"/>
</dbReference>
<dbReference type="Proteomes" id="UP000779507">
    <property type="component" value="Unassembled WGS sequence"/>
</dbReference>
<gene>
    <name evidence="1" type="ORF">HNP98_004090</name>
</gene>
<evidence type="ECO:0000313" key="2">
    <source>
        <dbReference type="Proteomes" id="UP000779507"/>
    </source>
</evidence>
<sequence length="136" mass="15278">MAPYTILHRPDLRILFLRWLRETTLAETQASYLELLAQAQQHGCAHWLLDARRGGPIDVVETNWLADEFFPEAAARLAPYPLRLAVFSSPARIEQMRTDDAVVSPVARALAPERPYQARVFADEGAAVGWLLDQPA</sequence>
<proteinExistence type="predicted"/>
<keyword evidence="2" id="KW-1185">Reference proteome</keyword>
<evidence type="ECO:0000313" key="1">
    <source>
        <dbReference type="EMBL" id="NRT21244.1"/>
    </source>
</evidence>
<comment type="caution">
    <text evidence="1">The sequence shown here is derived from an EMBL/GenBank/DDBJ whole genome shotgun (WGS) entry which is preliminary data.</text>
</comment>
<evidence type="ECO:0008006" key="3">
    <source>
        <dbReference type="Google" id="ProtNLM"/>
    </source>
</evidence>
<reference evidence="1 2" key="1">
    <citation type="submission" date="2020-05" db="EMBL/GenBank/DDBJ databases">
        <title>Genomic Encyclopedia of Type Strains, Phase IV (KMG-V): Genome sequencing to study the core and pangenomes of soil and plant-associated prokaryotes.</title>
        <authorList>
            <person name="Whitman W."/>
        </authorList>
    </citation>
    <scope>NUCLEOTIDE SEQUENCE [LARGE SCALE GENOMIC DNA]</scope>
    <source>
        <strain evidence="1 2">9A</strain>
    </source>
</reference>
<protein>
    <recommendedName>
        <fullName evidence="3">STAS/SEC14 domain-containing protein</fullName>
    </recommendedName>
</protein>
<dbReference type="RefSeq" id="WP_173811993.1">
    <property type="nucleotide sequence ID" value="NZ_JABSNP010000028.1"/>
</dbReference>